<feature type="compositionally biased region" description="Basic and acidic residues" evidence="2">
    <location>
        <begin position="270"/>
        <end position="286"/>
    </location>
</feature>
<feature type="coiled-coil region" evidence="1">
    <location>
        <begin position="341"/>
        <end position="368"/>
    </location>
</feature>
<keyword evidence="4" id="KW-1185">Reference proteome</keyword>
<comment type="caution">
    <text evidence="3">The sequence shown here is derived from an EMBL/GenBank/DDBJ whole genome shotgun (WGS) entry which is preliminary data.</text>
</comment>
<feature type="compositionally biased region" description="Low complexity" evidence="2">
    <location>
        <begin position="203"/>
        <end position="217"/>
    </location>
</feature>
<evidence type="ECO:0000256" key="1">
    <source>
        <dbReference type="SAM" id="Coils"/>
    </source>
</evidence>
<gene>
    <name evidence="3" type="ORF">EDD36DRAFT_175718</name>
</gene>
<name>A0AAN6DZE6_9EURO</name>
<feature type="compositionally biased region" description="Basic and acidic residues" evidence="2">
    <location>
        <begin position="100"/>
        <end position="122"/>
    </location>
</feature>
<evidence type="ECO:0000313" key="3">
    <source>
        <dbReference type="EMBL" id="KAI1615076.1"/>
    </source>
</evidence>
<organism evidence="3 4">
    <name type="scientific">Exophiala viscosa</name>
    <dbReference type="NCBI Taxonomy" id="2486360"/>
    <lineage>
        <taxon>Eukaryota</taxon>
        <taxon>Fungi</taxon>
        <taxon>Dikarya</taxon>
        <taxon>Ascomycota</taxon>
        <taxon>Pezizomycotina</taxon>
        <taxon>Eurotiomycetes</taxon>
        <taxon>Chaetothyriomycetidae</taxon>
        <taxon>Chaetothyriales</taxon>
        <taxon>Herpotrichiellaceae</taxon>
        <taxon>Exophiala</taxon>
    </lineage>
</organism>
<feature type="compositionally biased region" description="Polar residues" evidence="2">
    <location>
        <begin position="310"/>
        <end position="322"/>
    </location>
</feature>
<evidence type="ECO:0000256" key="2">
    <source>
        <dbReference type="SAM" id="MobiDB-lite"/>
    </source>
</evidence>
<protein>
    <submittedName>
        <fullName evidence="3">Uncharacterized protein</fullName>
    </submittedName>
</protein>
<keyword evidence="1" id="KW-0175">Coiled coil</keyword>
<evidence type="ECO:0000313" key="4">
    <source>
        <dbReference type="Proteomes" id="UP001203852"/>
    </source>
</evidence>
<feature type="region of interest" description="Disordered" evidence="2">
    <location>
        <begin position="1"/>
        <end position="323"/>
    </location>
</feature>
<reference evidence="3" key="1">
    <citation type="journal article" date="2022" name="bioRxiv">
        <title>Deciphering the potential niche of two novel black yeast fungi from a biological soil crust based on their genomes, phenotypes, and melanin regulation.</title>
        <authorList>
            <consortium name="DOE Joint Genome Institute"/>
            <person name="Carr E.C."/>
            <person name="Barton Q."/>
            <person name="Grambo S."/>
            <person name="Sullivan M."/>
            <person name="Renfro C.M."/>
            <person name="Kuo A."/>
            <person name="Pangilinan J."/>
            <person name="Lipzen A."/>
            <person name="Keymanesh K."/>
            <person name="Savage E."/>
            <person name="Barry K."/>
            <person name="Grigoriev I.V."/>
            <person name="Riekhof W.R."/>
            <person name="Harris S.S."/>
        </authorList>
    </citation>
    <scope>NUCLEOTIDE SEQUENCE</scope>
    <source>
        <strain evidence="3">JF 03-4F</strain>
    </source>
</reference>
<feature type="compositionally biased region" description="Acidic residues" evidence="2">
    <location>
        <begin position="13"/>
        <end position="24"/>
    </location>
</feature>
<proteinExistence type="predicted"/>
<sequence length="700" mass="77034">MESPAKRRRVDGPDVEPDDEEDTENAPRTPTRASYRSPTKSSIARSHPHLITRSGRQAATEPRGKVLLDDILKNRPVASDALQTVSKIDQSAEETINDSVAHRTDEHPAEQEPNERIERSEETNGASSEPKSSQSAIERPVLQASRIKRRNDEMAFSPPIMPTLIRRTDSGTRARSRPGSDEPELPPTPVELGLSTAPDRPRGLASSSSPRSKSGSGSHRRRTRSGAPVTSSPLKPKGRPPGQDGNEASESRPIDVNEAAESDIEESEDEPPKSDHRKQPETEVVTHSESQNDEAMKSRPDTNADVSAKGATSQAGGHSSARQADVSVANDRLPNNLPSDLQDKQASLRRLRAELSRLKEENETLERVIGSEGNLEGDHLATILQLVSKNGPPQPNNTRSYATPPDLTKFLPGKLDFRHQTETLNVEGRVQLGHDLKVRAPAPWPVSVFAFALGVVVDIESGQVKKVKLNDDRRNRPPLGKGARTGILKWASERIQPRPDSLRVHQFDVGGTIWGIGKWFEAAVERAKTFRLLDLQYNMSVDEDILRKEHDQALTQETAIALSKYLEVIQVQFEAHPPAFRRGRGLNNGTMKAKVLLIWDMNVDWTGSISSRIDLVLSGISGKAEGALKQVFSSLVPTKGVREAFTVTWKMIHAEDDDFDVQIKGKTQTENSNNTGEGEAAITTEGKRKRAENEAVSYDV</sequence>
<dbReference type="EMBL" id="MU404352">
    <property type="protein sequence ID" value="KAI1615076.1"/>
    <property type="molecule type" value="Genomic_DNA"/>
</dbReference>
<feature type="compositionally biased region" description="Polar residues" evidence="2">
    <location>
        <begin position="123"/>
        <end position="136"/>
    </location>
</feature>
<feature type="region of interest" description="Disordered" evidence="2">
    <location>
        <begin position="668"/>
        <end position="700"/>
    </location>
</feature>
<feature type="compositionally biased region" description="Acidic residues" evidence="2">
    <location>
        <begin position="258"/>
        <end position="269"/>
    </location>
</feature>
<dbReference type="Proteomes" id="UP001203852">
    <property type="component" value="Unassembled WGS sequence"/>
</dbReference>
<feature type="compositionally biased region" description="Basic and acidic residues" evidence="2">
    <location>
        <begin position="62"/>
        <end position="73"/>
    </location>
</feature>
<feature type="compositionally biased region" description="Polar residues" evidence="2">
    <location>
        <begin position="26"/>
        <end position="44"/>
    </location>
</feature>
<dbReference type="AlphaFoldDB" id="A0AAN6DZE6"/>
<feature type="compositionally biased region" description="Polar residues" evidence="2">
    <location>
        <begin position="81"/>
        <end position="90"/>
    </location>
</feature>
<accession>A0AAN6DZE6</accession>